<reference evidence="8 9" key="1">
    <citation type="submission" date="2019-09" db="EMBL/GenBank/DDBJ databases">
        <title>Genome sequence of Rhodovastum atsumiense, a diverse member of the Acetobacteraceae family of non-sulfur purple photosynthetic bacteria.</title>
        <authorList>
            <person name="Meyer T."/>
            <person name="Kyndt J."/>
        </authorList>
    </citation>
    <scope>NUCLEOTIDE SEQUENCE [LARGE SCALE GENOMIC DNA]</scope>
    <source>
        <strain evidence="8 9">DSM 21279</strain>
    </source>
</reference>
<keyword evidence="4 7" id="KW-0812">Transmembrane</keyword>
<protein>
    <submittedName>
        <fullName evidence="8">AmpG family muropeptide MFS transporter</fullName>
    </submittedName>
</protein>
<evidence type="ECO:0000313" key="8">
    <source>
        <dbReference type="EMBL" id="KAA5613733.1"/>
    </source>
</evidence>
<keyword evidence="3" id="KW-0813">Transport</keyword>
<dbReference type="GO" id="GO:0016020">
    <property type="term" value="C:membrane"/>
    <property type="evidence" value="ECO:0007669"/>
    <property type="project" value="UniProtKB-SubCell"/>
</dbReference>
<organism evidence="8 9">
    <name type="scientific">Rhodovastum atsumiense</name>
    <dbReference type="NCBI Taxonomy" id="504468"/>
    <lineage>
        <taxon>Bacteria</taxon>
        <taxon>Pseudomonadati</taxon>
        <taxon>Pseudomonadota</taxon>
        <taxon>Alphaproteobacteria</taxon>
        <taxon>Acetobacterales</taxon>
        <taxon>Acetobacteraceae</taxon>
        <taxon>Rhodovastum</taxon>
    </lineage>
</organism>
<accession>A0A5M6IZK6</accession>
<dbReference type="PANTHER" id="PTHR12778">
    <property type="entry name" value="SOLUTE CARRIER FAMILY 33 ACETYL-COA TRANSPORTER -RELATED"/>
    <property type="match status" value="1"/>
</dbReference>
<evidence type="ECO:0000256" key="3">
    <source>
        <dbReference type="ARBA" id="ARBA00022448"/>
    </source>
</evidence>
<comment type="subcellular location">
    <subcellularLocation>
        <location evidence="1">Membrane</location>
        <topology evidence="1">Multi-pass membrane protein</topology>
    </subcellularLocation>
</comment>
<dbReference type="InterPro" id="IPR011701">
    <property type="entry name" value="MFS"/>
</dbReference>
<keyword evidence="6 7" id="KW-0472">Membrane</keyword>
<dbReference type="PANTHER" id="PTHR12778:SF10">
    <property type="entry name" value="MAJOR FACILITATOR SUPERFAMILY DOMAIN-CONTAINING PROTEIN 3"/>
    <property type="match status" value="1"/>
</dbReference>
<dbReference type="OrthoDB" id="9787815at2"/>
<feature type="transmembrane region" description="Helical" evidence="7">
    <location>
        <begin position="183"/>
        <end position="200"/>
    </location>
</feature>
<feature type="transmembrane region" description="Helical" evidence="7">
    <location>
        <begin position="114"/>
        <end position="135"/>
    </location>
</feature>
<proteinExistence type="inferred from homology"/>
<evidence type="ECO:0000256" key="1">
    <source>
        <dbReference type="ARBA" id="ARBA00004141"/>
    </source>
</evidence>
<evidence type="ECO:0000256" key="2">
    <source>
        <dbReference type="ARBA" id="ARBA00008335"/>
    </source>
</evidence>
<gene>
    <name evidence="8" type="ORF">F1189_04350</name>
</gene>
<feature type="transmembrane region" description="Helical" evidence="7">
    <location>
        <begin position="90"/>
        <end position="108"/>
    </location>
</feature>
<feature type="transmembrane region" description="Helical" evidence="7">
    <location>
        <begin position="302"/>
        <end position="322"/>
    </location>
</feature>
<feature type="transmembrane region" description="Helical" evidence="7">
    <location>
        <begin position="48"/>
        <end position="69"/>
    </location>
</feature>
<dbReference type="NCBIfam" id="TIGR00901">
    <property type="entry name" value="2A0125"/>
    <property type="match status" value="1"/>
</dbReference>
<evidence type="ECO:0000256" key="5">
    <source>
        <dbReference type="ARBA" id="ARBA00022989"/>
    </source>
</evidence>
<feature type="transmembrane region" description="Helical" evidence="7">
    <location>
        <begin position="365"/>
        <end position="388"/>
    </location>
</feature>
<dbReference type="Pfam" id="PF07690">
    <property type="entry name" value="MFS_1"/>
    <property type="match status" value="1"/>
</dbReference>
<feature type="transmembrane region" description="Helical" evidence="7">
    <location>
        <begin position="18"/>
        <end position="42"/>
    </location>
</feature>
<feature type="transmembrane region" description="Helical" evidence="7">
    <location>
        <begin position="156"/>
        <end position="177"/>
    </location>
</feature>
<evidence type="ECO:0000313" key="9">
    <source>
        <dbReference type="Proteomes" id="UP000325255"/>
    </source>
</evidence>
<evidence type="ECO:0000256" key="6">
    <source>
        <dbReference type="ARBA" id="ARBA00023136"/>
    </source>
</evidence>
<keyword evidence="5 7" id="KW-1133">Transmembrane helix</keyword>
<dbReference type="Gene3D" id="1.20.1250.20">
    <property type="entry name" value="MFS general substrate transporter like domains"/>
    <property type="match status" value="2"/>
</dbReference>
<sequence>MAAAAAEARVSILADRRLWLMAAFGVAAGLPLALSGFTLRQWLTERQISLEALGLTANIGLAYTLKFLWAPALDQVAPPFGLARFGRRRGWLLAIQPALVAMVVLLALSGTGPLWTTVAAAALVAFLSATQDIAIDAWRIETFPQRLQGAAMAAYVWGYRVAMLLSGAGAIAAAGWLGWSGSLLMVAALLALVLPVTLVAHEPVAAPRPVVATGLRARARAAVVEPLREFLGRPGAGLIIAYVALFNLGEAMAGVMLAPFYRSLGFDRAAVAAATGVPGLVCTMAGIAVGGWLVARIGLARALISTGLTQMAAMGMYVWLAYSHGDHAVLFATVMTEAFVQALATAGFITYLSGLCSTAFTATQYALLTSLAALASHTIGGFSGFLAAAVGWPVFYMLAMACALPGMMMMLIILRRFPPEPARR</sequence>
<dbReference type="SUPFAM" id="SSF103473">
    <property type="entry name" value="MFS general substrate transporter"/>
    <property type="match status" value="1"/>
</dbReference>
<feature type="transmembrane region" description="Helical" evidence="7">
    <location>
        <begin position="270"/>
        <end position="295"/>
    </location>
</feature>
<feature type="transmembrane region" description="Helical" evidence="7">
    <location>
        <begin position="328"/>
        <end position="353"/>
    </location>
</feature>
<evidence type="ECO:0000256" key="4">
    <source>
        <dbReference type="ARBA" id="ARBA00022692"/>
    </source>
</evidence>
<feature type="transmembrane region" description="Helical" evidence="7">
    <location>
        <begin position="394"/>
        <end position="414"/>
    </location>
</feature>
<name>A0A5M6IZK6_9PROT</name>
<feature type="transmembrane region" description="Helical" evidence="7">
    <location>
        <begin position="236"/>
        <end position="258"/>
    </location>
</feature>
<comment type="caution">
    <text evidence="8">The sequence shown here is derived from an EMBL/GenBank/DDBJ whole genome shotgun (WGS) entry which is preliminary data.</text>
</comment>
<dbReference type="EMBL" id="VWPK01000005">
    <property type="protein sequence ID" value="KAA5613733.1"/>
    <property type="molecule type" value="Genomic_DNA"/>
</dbReference>
<comment type="similarity">
    <text evidence="2">Belongs to the major facilitator superfamily.</text>
</comment>
<dbReference type="Proteomes" id="UP000325255">
    <property type="component" value="Unassembled WGS sequence"/>
</dbReference>
<evidence type="ECO:0000256" key="7">
    <source>
        <dbReference type="SAM" id="Phobius"/>
    </source>
</evidence>
<dbReference type="InterPro" id="IPR004752">
    <property type="entry name" value="AmpG_permease/AT-1"/>
</dbReference>
<dbReference type="GO" id="GO:0022857">
    <property type="term" value="F:transmembrane transporter activity"/>
    <property type="evidence" value="ECO:0007669"/>
    <property type="project" value="InterPro"/>
</dbReference>
<dbReference type="InterPro" id="IPR036259">
    <property type="entry name" value="MFS_trans_sf"/>
</dbReference>
<keyword evidence="9" id="KW-1185">Reference proteome</keyword>
<dbReference type="AlphaFoldDB" id="A0A5M6IZK6"/>